<evidence type="ECO:0000256" key="2">
    <source>
        <dbReference type="SAM" id="MobiDB-lite"/>
    </source>
</evidence>
<reference evidence="3" key="2">
    <citation type="submission" date="2020-06" db="EMBL/GenBank/DDBJ databases">
        <title>Helianthus annuus Genome sequencing and assembly Release 2.</title>
        <authorList>
            <person name="Gouzy J."/>
            <person name="Langlade N."/>
            <person name="Munos S."/>
        </authorList>
    </citation>
    <scope>NUCLEOTIDE SEQUENCE</scope>
    <source>
        <tissue evidence="3">Leaves</tissue>
    </source>
</reference>
<comment type="caution">
    <text evidence="3">The sequence shown here is derived from an EMBL/GenBank/DDBJ whole genome shotgun (WGS) entry which is preliminary data.</text>
</comment>
<dbReference type="EMBL" id="MNCJ02000323">
    <property type="protein sequence ID" value="KAF5796908.1"/>
    <property type="molecule type" value="Genomic_DNA"/>
</dbReference>
<evidence type="ECO:0008006" key="5">
    <source>
        <dbReference type="Google" id="ProtNLM"/>
    </source>
</evidence>
<proteinExistence type="predicted"/>
<reference evidence="3" key="1">
    <citation type="journal article" date="2017" name="Nature">
        <title>The sunflower genome provides insights into oil metabolism, flowering and Asterid evolution.</title>
        <authorList>
            <person name="Badouin H."/>
            <person name="Gouzy J."/>
            <person name="Grassa C.J."/>
            <person name="Murat F."/>
            <person name="Staton S.E."/>
            <person name="Cottret L."/>
            <person name="Lelandais-Briere C."/>
            <person name="Owens G.L."/>
            <person name="Carrere S."/>
            <person name="Mayjonade B."/>
            <person name="Legrand L."/>
            <person name="Gill N."/>
            <person name="Kane N.C."/>
            <person name="Bowers J.E."/>
            <person name="Hubner S."/>
            <person name="Bellec A."/>
            <person name="Berard A."/>
            <person name="Berges H."/>
            <person name="Blanchet N."/>
            <person name="Boniface M.C."/>
            <person name="Brunel D."/>
            <person name="Catrice O."/>
            <person name="Chaidir N."/>
            <person name="Claudel C."/>
            <person name="Donnadieu C."/>
            <person name="Faraut T."/>
            <person name="Fievet G."/>
            <person name="Helmstetter N."/>
            <person name="King M."/>
            <person name="Knapp S.J."/>
            <person name="Lai Z."/>
            <person name="Le Paslier M.C."/>
            <person name="Lippi Y."/>
            <person name="Lorenzon L."/>
            <person name="Mandel J.R."/>
            <person name="Marage G."/>
            <person name="Marchand G."/>
            <person name="Marquand E."/>
            <person name="Bret-Mestries E."/>
            <person name="Morien E."/>
            <person name="Nambeesan S."/>
            <person name="Nguyen T."/>
            <person name="Pegot-Espagnet P."/>
            <person name="Pouilly N."/>
            <person name="Raftis F."/>
            <person name="Sallet E."/>
            <person name="Schiex T."/>
            <person name="Thomas J."/>
            <person name="Vandecasteele C."/>
            <person name="Vares D."/>
            <person name="Vear F."/>
            <person name="Vautrin S."/>
            <person name="Crespi M."/>
            <person name="Mangin B."/>
            <person name="Burke J.M."/>
            <person name="Salse J."/>
            <person name="Munos S."/>
            <person name="Vincourt P."/>
            <person name="Rieseberg L.H."/>
            <person name="Langlade N.B."/>
        </authorList>
    </citation>
    <scope>NUCLEOTIDE SEQUENCE</scope>
    <source>
        <tissue evidence="3">Leaves</tissue>
    </source>
</reference>
<sequence>MPTSIYPKEWKSRFIFVSAAMMAESPPLRDPKASIEDIITVLSTDEIVQWKRMYENPTRAFTFPEGVLAMGGLSPFYSVRPRAFFGKKEMTLWGLLQGDCRDVKFMVGDKVEPNMRRGLEKRVPGMGSSVQAGDSVVEEKDEEGSSDGEGDSRGSLWVKGSSNDEDDEDLGSRWICKRKASQTSSPKVAPAPRNIRLRLRSASGQKTFPATKAVSELPPVGTKGSLSNHLRSSSLVSEPLLVSFSFVFCSASLMFSKAPIEIPPAPTSSRARDMTPEISVARFTHAFDISPLQATGTSKPSHPQALVSQSPLAPLFAEGLSVSYIPKWKITPSTFVGTPETARDFLAHAVPPSHKFMNSALRSDLFDDQYSMSLCEGFFKGAGKLQRMDELRRANEELRTELKTSQTVAAELRCRVTDVERKLLEETGLVGAEEAGLGKRERVAWAEERAELAIELKHQKELDSVSRGIWILCMPSGGLLWMIIRSWLRREFKGSAERIYRSYRDVGYQVGLKDGYAYSAQGLGRKETPLYNSKAKKQLSKLDKEFGERTPALLGRILERPLMSIDELKALLTPAGPSSPKSPSGGVSQ</sequence>
<protein>
    <recommendedName>
        <fullName evidence="5">Transposase (Putative), gypsy type</fullName>
    </recommendedName>
</protein>
<evidence type="ECO:0000256" key="1">
    <source>
        <dbReference type="SAM" id="Coils"/>
    </source>
</evidence>
<dbReference type="Proteomes" id="UP000215914">
    <property type="component" value="Unassembled WGS sequence"/>
</dbReference>
<keyword evidence="4" id="KW-1185">Reference proteome</keyword>
<feature type="region of interest" description="Disordered" evidence="2">
    <location>
        <begin position="116"/>
        <end position="170"/>
    </location>
</feature>
<feature type="compositionally biased region" description="Acidic residues" evidence="2">
    <location>
        <begin position="139"/>
        <end position="149"/>
    </location>
</feature>
<organism evidence="3 4">
    <name type="scientific">Helianthus annuus</name>
    <name type="common">Common sunflower</name>
    <dbReference type="NCBI Taxonomy" id="4232"/>
    <lineage>
        <taxon>Eukaryota</taxon>
        <taxon>Viridiplantae</taxon>
        <taxon>Streptophyta</taxon>
        <taxon>Embryophyta</taxon>
        <taxon>Tracheophyta</taxon>
        <taxon>Spermatophyta</taxon>
        <taxon>Magnoliopsida</taxon>
        <taxon>eudicotyledons</taxon>
        <taxon>Gunneridae</taxon>
        <taxon>Pentapetalae</taxon>
        <taxon>asterids</taxon>
        <taxon>campanulids</taxon>
        <taxon>Asterales</taxon>
        <taxon>Asteraceae</taxon>
        <taxon>Asteroideae</taxon>
        <taxon>Heliantheae alliance</taxon>
        <taxon>Heliantheae</taxon>
        <taxon>Helianthus</taxon>
    </lineage>
</organism>
<dbReference type="AlphaFoldDB" id="A0A9K3IHF0"/>
<name>A0A9K3IHF0_HELAN</name>
<feature type="coiled-coil region" evidence="1">
    <location>
        <begin position="388"/>
        <end position="415"/>
    </location>
</feature>
<evidence type="ECO:0000313" key="3">
    <source>
        <dbReference type="EMBL" id="KAF5796908.1"/>
    </source>
</evidence>
<accession>A0A9K3IHF0</accession>
<dbReference type="Gramene" id="mRNA:HanXRQr2_Chr08g0357341">
    <property type="protein sequence ID" value="mRNA:HanXRQr2_Chr08g0357341"/>
    <property type="gene ID" value="HanXRQr2_Chr08g0357341"/>
</dbReference>
<gene>
    <name evidence="3" type="ORF">HanXRQr2_Chr08g0357341</name>
</gene>
<evidence type="ECO:0000313" key="4">
    <source>
        <dbReference type="Proteomes" id="UP000215914"/>
    </source>
</evidence>
<keyword evidence="1" id="KW-0175">Coiled coil</keyword>